<proteinExistence type="predicted"/>
<dbReference type="GO" id="GO:0009055">
    <property type="term" value="F:electron transfer activity"/>
    <property type="evidence" value="ECO:0007669"/>
    <property type="project" value="InterPro"/>
</dbReference>
<evidence type="ECO:0000256" key="1">
    <source>
        <dbReference type="SAM" id="SignalP"/>
    </source>
</evidence>
<protein>
    <submittedName>
        <fullName evidence="2">Cytochrome c</fullName>
    </submittedName>
</protein>
<accession>A0A6N8H9R2</accession>
<dbReference type="AlphaFoldDB" id="A0A6N8H9R2"/>
<sequence length="119" mass="13171">MKKAILYTGLLALFFVSCDSNTYEDISEEQNIVGTVTYTANVKTIIDNNCLSCHAPGGVASFRPLLTYAQVKDAVENHDLLGRIQLQNGQQQLMPQTGRMPQANINVILQWNTDGLLEN</sequence>
<dbReference type="RefSeq" id="WP_157481310.1">
    <property type="nucleotide sequence ID" value="NZ_WOWP01000002.1"/>
</dbReference>
<feature type="signal peptide" evidence="1">
    <location>
        <begin position="1"/>
        <end position="22"/>
    </location>
</feature>
<evidence type="ECO:0000313" key="2">
    <source>
        <dbReference type="EMBL" id="MUV02305.1"/>
    </source>
</evidence>
<dbReference type="PROSITE" id="PS51257">
    <property type="entry name" value="PROKAR_LIPOPROTEIN"/>
    <property type="match status" value="1"/>
</dbReference>
<reference evidence="2 3" key="1">
    <citation type="submission" date="2019-12" db="EMBL/GenBank/DDBJ databases">
        <authorList>
            <person name="Sun J.-Q."/>
        </authorList>
    </citation>
    <scope>NUCLEOTIDE SEQUENCE [LARGE SCALE GENOMIC DNA]</scope>
    <source>
        <strain evidence="2 3">JCM 17928</strain>
    </source>
</reference>
<gene>
    <name evidence="2" type="ORF">GN157_01150</name>
</gene>
<dbReference type="InterPro" id="IPR036909">
    <property type="entry name" value="Cyt_c-like_dom_sf"/>
</dbReference>
<dbReference type="OrthoDB" id="9786191at2"/>
<feature type="chain" id="PRO_5026882339" evidence="1">
    <location>
        <begin position="23"/>
        <end position="119"/>
    </location>
</feature>
<dbReference type="GO" id="GO:0020037">
    <property type="term" value="F:heme binding"/>
    <property type="evidence" value="ECO:0007669"/>
    <property type="project" value="InterPro"/>
</dbReference>
<comment type="caution">
    <text evidence="2">The sequence shown here is derived from an EMBL/GenBank/DDBJ whole genome shotgun (WGS) entry which is preliminary data.</text>
</comment>
<evidence type="ECO:0000313" key="3">
    <source>
        <dbReference type="Proteomes" id="UP000433945"/>
    </source>
</evidence>
<dbReference type="Proteomes" id="UP000433945">
    <property type="component" value="Unassembled WGS sequence"/>
</dbReference>
<organism evidence="2 3">
    <name type="scientific">Flavobacterium rakeshii</name>
    <dbReference type="NCBI Taxonomy" id="1038845"/>
    <lineage>
        <taxon>Bacteria</taxon>
        <taxon>Pseudomonadati</taxon>
        <taxon>Bacteroidota</taxon>
        <taxon>Flavobacteriia</taxon>
        <taxon>Flavobacteriales</taxon>
        <taxon>Flavobacteriaceae</taxon>
        <taxon>Flavobacterium</taxon>
    </lineage>
</organism>
<keyword evidence="1" id="KW-0732">Signal</keyword>
<name>A0A6N8H9R2_9FLAO</name>
<dbReference type="EMBL" id="WOWP01000002">
    <property type="protein sequence ID" value="MUV02305.1"/>
    <property type="molecule type" value="Genomic_DNA"/>
</dbReference>
<dbReference type="SUPFAM" id="SSF46626">
    <property type="entry name" value="Cytochrome c"/>
    <property type="match status" value="1"/>
</dbReference>
<keyword evidence="3" id="KW-1185">Reference proteome</keyword>